<sequence length="1527" mass="168706">MQETVSVKEIVEVPIAKPAEQIKIQAQSTPKEQGKPIADILQEITLKYQNRALPELPTRVDQPSQGIKTLWSKNDIEARRESAVPTSKTNGMWTIPSPKVALRENEFKDNISAVHIQRRAPIFSDLTSTQLWESPNLEVHVEPDKTANVSVNLWSPAHKVHPPPKAVIPDEFGVLDTEAANTSPSPESTAGLWKPSLGLLSGENSGTEEFTRLWPSSNTLVSKDQTKLSRPTRSLPLALSAISSAGLWAPPTKASHGRGLWTAPEKISGLWPQGERVQKSSLGNLWPSASPLPAIGNSVILPHPSPRPLGSAFLSFESTGLWKMTAEGSTVSGLWSMPIGRKGLWPEGETERPARIGNLWTSPSAQFEIVRRTNIKLVTTNDNNDSERVVHKRTVVDTIADVTGSMWTPQEGKPAQSSGWLLRQQEIVAPPAECAEYIPVIGSPASSTRRLPEFVQGEPVDFASAERALWTQVPTIVTSQTSSGLWRYQPKTLQSANRIPRTNMNNSNSMRKPHRSRYHILAPARGFLWKKELADKSHPLLWAPFSRENGLWNGKGSTATLTEIALLRDAGSLWTQHGNYVKPIFDNHPLVSFRSKRQPSTCPLESVHGTLWISPISSVANHEKSDSIRGLWGFKWGVDQEISGVPSPATLAQEEESPVSPIQEHKHNFLWQPRDGPTQPAHSPMPPVTLSKSNKRHDSPLFLALPPVTGSLWTPPSKSNPCPPRLWTPSSVTLKGLWSFNNKTPSLAILTRKNDPLWSKHNAPESIFSTLATESRRAPPTRPDVTVSMAGPLWTSSPVEIQPQLWRPLKKTDERLWTAEGTTSPLSQIANPKVERTPLWSKENSIVAPIFSDLSLVSLRSKRDIFTKTLPAVKEGLWTKRIDLPEVSRDTTGLWGTTEELPKMEAASRRAPMLWNKEGITAPIFAHLPADSARSKKDTSSIVLPVFTEPMWKKEAVLRAKPELWKPAPKPTGLWDANAKTKTLAQMSFEKKAKGSPLWKKEGARRTTNAVPIRTNTAVRLPDKAALPKMVGGLWKPKIAVKPFPQLWTRRRSMRVEKQPVGVLLWTRETALRTTEATPERTKVSFIPSDSPLSKVSGNLWQKKTPEGPRGLWKKPIKTIPSAIRPSVPLWSREKASRRTAAVPERLALVPKKSLLVQADPPKASGTLWEPKAKAAPKGLWVKPAVIATKPTAIRTVLWTAASASRTTSAAPVRSAVPKRVIEEPLPMVSGNMWQKKSPKKSKGLWKREIKTVGTFRKTVNTPLWSREGAARTTTAVPERAPFVPKPTSTKPLEPAIGDLWQPSLTEKEVITLWKQKPVVCRVGVWNAEGTTPSLAELAAKYTLWQRRSILTARGASGDISGNRSSFIQRKLTMDPIHLDTSQSGLWKPTGGSADDDDTSWMITNTPPTGTLSRASTLSDMSEISPTASAVDVYEPRIRSHSNNPSISSTSGLWRPFSNSSSSRKAGLWSNDETSAPFVDLIGDIRTERIPLPTQRERPLETFDSSHNLWQPEILCDSKVKTSSGAR</sequence>
<proteinExistence type="predicted"/>
<dbReference type="HOGENOM" id="CLU_247446_0_0_1"/>
<dbReference type="GeneID" id="9184953"/>
<dbReference type="RefSeq" id="XP_002835207.1">
    <property type="nucleotide sequence ID" value="XM_002835161.1"/>
</dbReference>
<evidence type="ECO:0000313" key="2">
    <source>
        <dbReference type="Proteomes" id="UP000006911"/>
    </source>
</evidence>
<dbReference type="KEGG" id="tml:GSTUM_00003998001"/>
<dbReference type="Proteomes" id="UP000006911">
    <property type="component" value="Unassembled WGS sequence"/>
</dbReference>
<protein>
    <submittedName>
        <fullName evidence="1">(Perigord truffle) hypothetical protein</fullName>
    </submittedName>
</protein>
<gene>
    <name evidence="1" type="ORF">GSTUM_00003998001</name>
</gene>
<dbReference type="EMBL" id="FN429986">
    <property type="protein sequence ID" value="CAZ79328.1"/>
    <property type="molecule type" value="Genomic_DNA"/>
</dbReference>
<organism evidence="1 2">
    <name type="scientific">Tuber melanosporum (strain Mel28)</name>
    <name type="common">Perigord black truffle</name>
    <dbReference type="NCBI Taxonomy" id="656061"/>
    <lineage>
        <taxon>Eukaryota</taxon>
        <taxon>Fungi</taxon>
        <taxon>Dikarya</taxon>
        <taxon>Ascomycota</taxon>
        <taxon>Pezizomycotina</taxon>
        <taxon>Pezizomycetes</taxon>
        <taxon>Pezizales</taxon>
        <taxon>Tuberaceae</taxon>
        <taxon>Tuber</taxon>
    </lineage>
</organism>
<dbReference type="InParanoid" id="D5G485"/>
<name>D5G485_TUBMM</name>
<accession>D5G485</accession>
<evidence type="ECO:0000313" key="1">
    <source>
        <dbReference type="EMBL" id="CAZ79328.1"/>
    </source>
</evidence>
<reference evidence="1 2" key="1">
    <citation type="journal article" date="2010" name="Nature">
        <title>Perigord black truffle genome uncovers evolutionary origins and mechanisms of symbiosis.</title>
        <authorList>
            <person name="Martin F."/>
            <person name="Kohler A."/>
            <person name="Murat C."/>
            <person name="Balestrini R."/>
            <person name="Coutinho P.M."/>
            <person name="Jaillon O."/>
            <person name="Montanini B."/>
            <person name="Morin E."/>
            <person name="Noel B."/>
            <person name="Percudani R."/>
            <person name="Porcel B."/>
            <person name="Rubini A."/>
            <person name="Amicucci A."/>
            <person name="Amselem J."/>
            <person name="Anthouard V."/>
            <person name="Arcioni S."/>
            <person name="Artiguenave F."/>
            <person name="Aury J.M."/>
            <person name="Ballario P."/>
            <person name="Bolchi A."/>
            <person name="Brenna A."/>
            <person name="Brun A."/>
            <person name="Buee M."/>
            <person name="Cantarel B."/>
            <person name="Chevalier G."/>
            <person name="Couloux A."/>
            <person name="Da Silva C."/>
            <person name="Denoeud F."/>
            <person name="Duplessis S."/>
            <person name="Ghignone S."/>
            <person name="Hilselberger B."/>
            <person name="Iotti M."/>
            <person name="Marcais B."/>
            <person name="Mello A."/>
            <person name="Miranda M."/>
            <person name="Pacioni G."/>
            <person name="Quesneville H."/>
            <person name="Riccioni C."/>
            <person name="Ruotolo R."/>
            <person name="Splivallo R."/>
            <person name="Stocchi V."/>
            <person name="Tisserant E."/>
            <person name="Viscomi A.R."/>
            <person name="Zambonelli A."/>
            <person name="Zampieri E."/>
            <person name="Henrissat B."/>
            <person name="Lebrun M.H."/>
            <person name="Paolocci F."/>
            <person name="Bonfante P."/>
            <person name="Ottonello S."/>
            <person name="Wincker P."/>
        </authorList>
    </citation>
    <scope>NUCLEOTIDE SEQUENCE [LARGE SCALE GENOMIC DNA]</scope>
    <source>
        <strain evidence="1 2">Mel28</strain>
    </source>
</reference>
<keyword evidence="2" id="KW-1185">Reference proteome</keyword>